<protein>
    <submittedName>
        <fullName evidence="16">Catecholate siderophore receptor</fullName>
    </submittedName>
</protein>
<feature type="domain" description="TonB-dependent receptor plug" evidence="15">
    <location>
        <begin position="73"/>
        <end position="172"/>
    </location>
</feature>
<evidence type="ECO:0000256" key="13">
    <source>
        <dbReference type="RuleBase" id="RU003357"/>
    </source>
</evidence>
<organism evidence="16 17">
    <name type="scientific">Sphingomonas vulcanisoli</name>
    <dbReference type="NCBI Taxonomy" id="1658060"/>
    <lineage>
        <taxon>Bacteria</taxon>
        <taxon>Pseudomonadati</taxon>
        <taxon>Pseudomonadota</taxon>
        <taxon>Alphaproteobacteria</taxon>
        <taxon>Sphingomonadales</taxon>
        <taxon>Sphingomonadaceae</taxon>
        <taxon>Sphingomonas</taxon>
    </lineage>
</organism>
<evidence type="ECO:0000256" key="3">
    <source>
        <dbReference type="ARBA" id="ARBA00022452"/>
    </source>
</evidence>
<evidence type="ECO:0000313" key="16">
    <source>
        <dbReference type="EMBL" id="NIJ08776.1"/>
    </source>
</evidence>
<evidence type="ECO:0000256" key="5">
    <source>
        <dbReference type="ARBA" id="ARBA00022692"/>
    </source>
</evidence>
<dbReference type="Proteomes" id="UP000727456">
    <property type="component" value="Unassembled WGS sequence"/>
</dbReference>
<name>A0ABX0TTC9_9SPHN</name>
<keyword evidence="11 12" id="KW-0998">Cell outer membrane</keyword>
<feature type="domain" description="TonB-dependent receptor-like beta-barrel" evidence="14">
    <location>
        <begin position="287"/>
        <end position="808"/>
    </location>
</feature>
<evidence type="ECO:0000256" key="10">
    <source>
        <dbReference type="ARBA" id="ARBA00023136"/>
    </source>
</evidence>
<evidence type="ECO:0000259" key="14">
    <source>
        <dbReference type="Pfam" id="PF00593"/>
    </source>
</evidence>
<dbReference type="Gene3D" id="2.170.130.10">
    <property type="entry name" value="TonB-dependent receptor, plug domain"/>
    <property type="match status" value="1"/>
</dbReference>
<evidence type="ECO:0000313" key="17">
    <source>
        <dbReference type="Proteomes" id="UP000727456"/>
    </source>
</evidence>
<evidence type="ECO:0000256" key="7">
    <source>
        <dbReference type="ARBA" id="ARBA00023004"/>
    </source>
</evidence>
<keyword evidence="10 12" id="KW-0472">Membrane</keyword>
<dbReference type="InterPro" id="IPR037066">
    <property type="entry name" value="Plug_dom_sf"/>
</dbReference>
<keyword evidence="4" id="KW-0410">Iron transport</keyword>
<dbReference type="CDD" id="cd01347">
    <property type="entry name" value="ligand_gated_channel"/>
    <property type="match status" value="1"/>
</dbReference>
<sequence>MEDRAVAAQSGASLLALSCIGFIASAPGLAQTAPQTEPAKKEVELQGVTVTDTAIDTSGYKAEAVNPKFVAPLIDTPRSIVVIGEQVIKETGSASLVDALRTVPGITFGAAEGGNPIGDRPFIRGFDSQGSTYVDGVRSIGAQTREVFAVDQIQVVRGSDSTLGGRGSAGGTINIVSKLPLTGNFYKADGSFGTADYKRATLDVNQLIAPTVGVRLAAMVHDQDVAGRDAIWQRRWGVSPSITVGLDTPTRLTASYYHLHSNELPDSGMPYATVCSATVCNAPAGYSYSQPATVGTLTTLGGVTGKVSPNTFYGLKDRDFRKSNQDQATLRIEHDITNRITIRNTARFDHTWQGYSYTQPDDSQGNVTGTTATNTTTAGVTNFTNGGYVWRRANTRQGKTDTLADAIDLTAKFKTGIARHSIAAGLEYNQETARRGTYVLATGSTISPRCNTTTIARYYCTSVFNPNPDDPWVNYTSDTSTVTTPIVKSPNYADTTTKGTTKAAYAFDSIEFGEKFILNLGLRYDNFRSSVKTGGTLTSAPIFLARKDDFWTYQTAGIFKPTRNSSLYVTYATSATPPNSLVGEGQEQNSLGTTTTATALAIFNSLKVERSKTLEAGGKIELLDNALALNTAIFRTETTNARVTIDANTVAFIGKRRSQGFEIGFNGNVTRDWAIFGGYSYLDAKIRDGGFTSLTVAANGAAAATTIAVPSVNTGKQFPQTAKHNFTIWTNYQLTKRFSLGGGAFYTSRVYGGYANNTKASQTPAGVITVTPATSTIARSVPGYWRFDARVGAKLTKQLDLSVNINNLANKRYFSQAYSSHYATEAPGRSAFATLSFHY</sequence>
<accession>A0ABX0TTC9</accession>
<evidence type="ECO:0000259" key="15">
    <source>
        <dbReference type="Pfam" id="PF07715"/>
    </source>
</evidence>
<proteinExistence type="inferred from homology"/>
<evidence type="ECO:0000256" key="11">
    <source>
        <dbReference type="ARBA" id="ARBA00023237"/>
    </source>
</evidence>
<evidence type="ECO:0000256" key="4">
    <source>
        <dbReference type="ARBA" id="ARBA00022496"/>
    </source>
</evidence>
<dbReference type="InterPro" id="IPR012910">
    <property type="entry name" value="Plug_dom"/>
</dbReference>
<evidence type="ECO:0000256" key="9">
    <source>
        <dbReference type="ARBA" id="ARBA00023077"/>
    </source>
</evidence>
<dbReference type="InterPro" id="IPR036942">
    <property type="entry name" value="Beta-barrel_TonB_sf"/>
</dbReference>
<dbReference type="EMBL" id="JAAOZC010000006">
    <property type="protein sequence ID" value="NIJ08776.1"/>
    <property type="molecule type" value="Genomic_DNA"/>
</dbReference>
<keyword evidence="3 12" id="KW-1134">Transmembrane beta strand</keyword>
<keyword evidence="6" id="KW-0732">Signal</keyword>
<evidence type="ECO:0000256" key="8">
    <source>
        <dbReference type="ARBA" id="ARBA00023065"/>
    </source>
</evidence>
<keyword evidence="7" id="KW-0408">Iron</keyword>
<dbReference type="InterPro" id="IPR039426">
    <property type="entry name" value="TonB-dep_rcpt-like"/>
</dbReference>
<evidence type="ECO:0000256" key="12">
    <source>
        <dbReference type="PROSITE-ProRule" id="PRU01360"/>
    </source>
</evidence>
<evidence type="ECO:0000256" key="1">
    <source>
        <dbReference type="ARBA" id="ARBA00004571"/>
    </source>
</evidence>
<keyword evidence="8" id="KW-0406">Ion transport</keyword>
<gene>
    <name evidence="16" type="ORF">FHS31_002400</name>
</gene>
<dbReference type="Gene3D" id="2.40.170.20">
    <property type="entry name" value="TonB-dependent receptor, beta-barrel domain"/>
    <property type="match status" value="1"/>
</dbReference>
<keyword evidence="9 13" id="KW-0798">TonB box</keyword>
<comment type="similarity">
    <text evidence="12 13">Belongs to the TonB-dependent receptor family.</text>
</comment>
<comment type="caution">
    <text evidence="16">The sequence shown here is derived from an EMBL/GenBank/DDBJ whole genome shotgun (WGS) entry which is preliminary data.</text>
</comment>
<evidence type="ECO:0000256" key="6">
    <source>
        <dbReference type="ARBA" id="ARBA00022729"/>
    </source>
</evidence>
<keyword evidence="16" id="KW-0675">Receptor</keyword>
<dbReference type="PROSITE" id="PS51257">
    <property type="entry name" value="PROKAR_LIPOPROTEIN"/>
    <property type="match status" value="1"/>
</dbReference>
<comment type="subcellular location">
    <subcellularLocation>
        <location evidence="1 12">Cell outer membrane</location>
        <topology evidence="1 12">Multi-pass membrane protein</topology>
    </subcellularLocation>
</comment>
<dbReference type="RefSeq" id="WP_167073763.1">
    <property type="nucleotide sequence ID" value="NZ_JAAOZC010000006.1"/>
</dbReference>
<dbReference type="PANTHER" id="PTHR32552">
    <property type="entry name" value="FERRICHROME IRON RECEPTOR-RELATED"/>
    <property type="match status" value="1"/>
</dbReference>
<keyword evidence="2 12" id="KW-0813">Transport</keyword>
<keyword evidence="17" id="KW-1185">Reference proteome</keyword>
<keyword evidence="5 12" id="KW-0812">Transmembrane</keyword>
<dbReference type="PROSITE" id="PS52016">
    <property type="entry name" value="TONB_DEPENDENT_REC_3"/>
    <property type="match status" value="1"/>
</dbReference>
<evidence type="ECO:0000256" key="2">
    <source>
        <dbReference type="ARBA" id="ARBA00022448"/>
    </source>
</evidence>
<dbReference type="PANTHER" id="PTHR32552:SF89">
    <property type="entry name" value="CATECHOLATE SIDEROPHORE RECEPTOR FIU"/>
    <property type="match status" value="1"/>
</dbReference>
<dbReference type="InterPro" id="IPR000531">
    <property type="entry name" value="Beta-barrel_TonB"/>
</dbReference>
<dbReference type="Pfam" id="PF07715">
    <property type="entry name" value="Plug"/>
    <property type="match status" value="1"/>
</dbReference>
<dbReference type="SUPFAM" id="SSF56935">
    <property type="entry name" value="Porins"/>
    <property type="match status" value="1"/>
</dbReference>
<reference evidence="16 17" key="1">
    <citation type="submission" date="2020-03" db="EMBL/GenBank/DDBJ databases">
        <title>Genomic Encyclopedia of Type Strains, Phase III (KMG-III): the genomes of soil and plant-associated and newly described type strains.</title>
        <authorList>
            <person name="Whitman W."/>
        </authorList>
    </citation>
    <scope>NUCLEOTIDE SEQUENCE [LARGE SCALE GENOMIC DNA]</scope>
    <source>
        <strain evidence="16 17">CECT 8804</strain>
    </source>
</reference>
<dbReference type="Pfam" id="PF00593">
    <property type="entry name" value="TonB_dep_Rec_b-barrel"/>
    <property type="match status" value="1"/>
</dbReference>